<dbReference type="EMBL" id="JABANP010000521">
    <property type="protein sequence ID" value="KAF4681371.1"/>
    <property type="molecule type" value="Genomic_DNA"/>
</dbReference>
<evidence type="ECO:0000313" key="1">
    <source>
        <dbReference type="EMBL" id="KAF4681371.1"/>
    </source>
</evidence>
<accession>A0A7J6NEI9</accession>
<protein>
    <submittedName>
        <fullName evidence="1">Uncharacterized protein</fullName>
    </submittedName>
</protein>
<comment type="caution">
    <text evidence="1">The sequence shown here is derived from an EMBL/GenBank/DDBJ whole genome shotgun (WGS) entry which is preliminary data.</text>
</comment>
<organism evidence="1 2">
    <name type="scientific">Perkinsus olseni</name>
    <name type="common">Perkinsus atlanticus</name>
    <dbReference type="NCBI Taxonomy" id="32597"/>
    <lineage>
        <taxon>Eukaryota</taxon>
        <taxon>Sar</taxon>
        <taxon>Alveolata</taxon>
        <taxon>Perkinsozoa</taxon>
        <taxon>Perkinsea</taxon>
        <taxon>Perkinsida</taxon>
        <taxon>Perkinsidae</taxon>
        <taxon>Perkinsus</taxon>
    </lineage>
</organism>
<gene>
    <name evidence="1" type="ORF">FOZ60_012231</name>
</gene>
<proteinExistence type="predicted"/>
<reference evidence="1 2" key="1">
    <citation type="submission" date="2020-04" db="EMBL/GenBank/DDBJ databases">
        <title>Perkinsus olseni comparative genomics.</title>
        <authorList>
            <person name="Bogema D.R."/>
        </authorList>
    </citation>
    <scope>NUCLEOTIDE SEQUENCE [LARGE SCALE GENOMIC DNA]</scope>
    <source>
        <strain evidence="1">00978-12</strain>
    </source>
</reference>
<dbReference type="SUPFAM" id="SSF56672">
    <property type="entry name" value="DNA/RNA polymerases"/>
    <property type="match status" value="1"/>
</dbReference>
<dbReference type="InterPro" id="IPR043502">
    <property type="entry name" value="DNA/RNA_pol_sf"/>
</dbReference>
<name>A0A7J6NEI9_PEROL</name>
<dbReference type="AlphaFoldDB" id="A0A7J6NEI9"/>
<sequence>MTMLELMKGLSEEQILLFILYYMDDIVIQGAEVEGIVRAFALLFAILRILGFVAQCDKLWAVVRPGNEEQFRQYCEGYGVVVPLSTEGTLLGVGVCMEQERSSPRGCYWTVDWHRGGRRLRSF</sequence>
<evidence type="ECO:0000313" key="2">
    <source>
        <dbReference type="Proteomes" id="UP000541610"/>
    </source>
</evidence>
<dbReference type="Proteomes" id="UP000541610">
    <property type="component" value="Unassembled WGS sequence"/>
</dbReference>